<dbReference type="Pfam" id="PF09685">
    <property type="entry name" value="MamF_MmsF"/>
    <property type="match status" value="1"/>
</dbReference>
<feature type="region of interest" description="Disordered" evidence="5">
    <location>
        <begin position="1"/>
        <end position="33"/>
    </location>
</feature>
<evidence type="ECO:0000256" key="3">
    <source>
        <dbReference type="ARBA" id="ARBA00022989"/>
    </source>
</evidence>
<keyword evidence="8" id="KW-1185">Reference proteome</keyword>
<dbReference type="InterPro" id="IPR019109">
    <property type="entry name" value="MamF_MmsF"/>
</dbReference>
<comment type="subcellular location">
    <subcellularLocation>
        <location evidence="1">Membrane</location>
        <topology evidence="1">Multi-pass membrane protein</topology>
    </subcellularLocation>
</comment>
<accession>A0A7Y9XZS8</accession>
<evidence type="ECO:0000256" key="1">
    <source>
        <dbReference type="ARBA" id="ARBA00004141"/>
    </source>
</evidence>
<feature type="compositionally biased region" description="Basic and acidic residues" evidence="5">
    <location>
        <begin position="15"/>
        <end position="25"/>
    </location>
</feature>
<proteinExistence type="predicted"/>
<feature type="transmembrane region" description="Helical" evidence="6">
    <location>
        <begin position="45"/>
        <end position="67"/>
    </location>
</feature>
<gene>
    <name evidence="7" type="ORF">FHS75_002450</name>
</gene>
<evidence type="ECO:0000313" key="7">
    <source>
        <dbReference type="EMBL" id="NYH96118.1"/>
    </source>
</evidence>
<protein>
    <submittedName>
        <fullName evidence="7">Putative membrane protein</fullName>
    </submittedName>
</protein>
<feature type="transmembrane region" description="Helical" evidence="6">
    <location>
        <begin position="87"/>
        <end position="119"/>
    </location>
</feature>
<reference evidence="7 8" key="1">
    <citation type="submission" date="2020-07" db="EMBL/GenBank/DDBJ databases">
        <title>Genomic Encyclopedia of Type Strains, Phase IV (KMG-IV): sequencing the most valuable type-strain genomes for metagenomic binning, comparative biology and taxonomic classification.</title>
        <authorList>
            <person name="Goeker M."/>
        </authorList>
    </citation>
    <scope>NUCLEOTIDE SEQUENCE [LARGE SCALE GENOMIC DNA]</scope>
    <source>
        <strain evidence="7 8">DSM 29043</strain>
    </source>
</reference>
<organism evidence="7 8">
    <name type="scientific">Novosphingobium marinum</name>
    <dbReference type="NCBI Taxonomy" id="1514948"/>
    <lineage>
        <taxon>Bacteria</taxon>
        <taxon>Pseudomonadati</taxon>
        <taxon>Pseudomonadota</taxon>
        <taxon>Alphaproteobacteria</taxon>
        <taxon>Sphingomonadales</taxon>
        <taxon>Sphingomonadaceae</taxon>
        <taxon>Novosphingobium</taxon>
    </lineage>
</organism>
<evidence type="ECO:0000256" key="5">
    <source>
        <dbReference type="SAM" id="MobiDB-lite"/>
    </source>
</evidence>
<evidence type="ECO:0000256" key="2">
    <source>
        <dbReference type="ARBA" id="ARBA00022692"/>
    </source>
</evidence>
<name>A0A7Y9XZS8_9SPHN</name>
<dbReference type="EMBL" id="JACBZF010000004">
    <property type="protein sequence ID" value="NYH96118.1"/>
    <property type="molecule type" value="Genomic_DNA"/>
</dbReference>
<dbReference type="Proteomes" id="UP000522081">
    <property type="component" value="Unassembled WGS sequence"/>
</dbReference>
<evidence type="ECO:0000256" key="4">
    <source>
        <dbReference type="ARBA" id="ARBA00023136"/>
    </source>
</evidence>
<evidence type="ECO:0000256" key="6">
    <source>
        <dbReference type="SAM" id="Phobius"/>
    </source>
</evidence>
<dbReference type="RefSeq" id="WP_229735579.1">
    <property type="nucleotide sequence ID" value="NZ_BMGF01000004.1"/>
</dbReference>
<keyword evidence="2 6" id="KW-0812">Transmembrane</keyword>
<sequence length="142" mass="15422">MDDNRPNPEPYPGERGPDPRPESETRPAAGPTSGFDFNNPTIISLLYLSSFFIGITSIVGVVLAYVWKGEAKSAWEASHYEYLINTFWIGLVGAVIGVVLIIALVGLIILPLVAALVIVRCVMSMVNAQKHQPMPNPGTFLI</sequence>
<dbReference type="AlphaFoldDB" id="A0A7Y9XZS8"/>
<evidence type="ECO:0000313" key="8">
    <source>
        <dbReference type="Proteomes" id="UP000522081"/>
    </source>
</evidence>
<keyword evidence="4 6" id="KW-0472">Membrane</keyword>
<comment type="caution">
    <text evidence="7">The sequence shown here is derived from an EMBL/GenBank/DDBJ whole genome shotgun (WGS) entry which is preliminary data.</text>
</comment>
<keyword evidence="3 6" id="KW-1133">Transmembrane helix</keyword>